<dbReference type="Pfam" id="PF01255">
    <property type="entry name" value="Prenyltransf"/>
    <property type="match status" value="1"/>
</dbReference>
<feature type="binding site" evidence="2">
    <location>
        <position position="105"/>
    </location>
    <ligand>
        <name>substrate</name>
    </ligand>
</feature>
<feature type="active site" evidence="2">
    <location>
        <position position="56"/>
    </location>
</feature>
<sequence>MIYIDPGFGVREKVNAGGRIMLNKLKKQKKSTQSDTHSYQDLSAENIPKHIAIIMDGNGRWAKKRGLPRVAGHREGMNVIRKIVRYSNRLGVNILTLYAFSTENWKRPKTEVDFLMRLPERFLNVELPTLIEENVVVRVTGEKENLPQYTKRAVEKAIEETKHNDGLVLNFALNYGSRSEIIDGIKSVIKDVEGGKMAVEDLNDSTFSSYLMTADLDDPDLLIRTSGELRLSNFMLWQLAYSEFWFTEVLWPDFTEEHFEEAIRVYQKRQRRYGGV</sequence>
<evidence type="ECO:0000256" key="1">
    <source>
        <dbReference type="ARBA" id="ARBA00022679"/>
    </source>
</evidence>
<proteinExistence type="inferred from homology"/>
<comment type="cofactor">
    <cofactor evidence="2">
        <name>Mg(2+)</name>
        <dbReference type="ChEBI" id="CHEBI:18420"/>
    </cofactor>
    <text evidence="2">Binds 2 magnesium ions per subunit.</text>
</comment>
<dbReference type="PANTHER" id="PTHR10291">
    <property type="entry name" value="DEHYDRODOLICHYL DIPHOSPHATE SYNTHASE FAMILY MEMBER"/>
    <property type="match status" value="1"/>
</dbReference>
<organism evidence="3 4">
    <name type="scientific">Salipaludibacillus aurantiacus</name>
    <dbReference type="NCBI Taxonomy" id="1601833"/>
    <lineage>
        <taxon>Bacteria</taxon>
        <taxon>Bacillati</taxon>
        <taxon>Bacillota</taxon>
        <taxon>Bacilli</taxon>
        <taxon>Bacillales</taxon>
        <taxon>Bacillaceae</taxon>
    </lineage>
</organism>
<comment type="function">
    <text evidence="2">Catalyzes the condensation of isopentenyl diphosphate (IPP) with allylic pyrophosphates generating different type of terpenoids.</text>
</comment>
<dbReference type="GO" id="GO:0005829">
    <property type="term" value="C:cytosol"/>
    <property type="evidence" value="ECO:0007669"/>
    <property type="project" value="TreeGrafter"/>
</dbReference>
<dbReference type="InterPro" id="IPR018520">
    <property type="entry name" value="UPP_synth-like_CS"/>
</dbReference>
<feature type="active site" description="Proton acceptor" evidence="2">
    <location>
        <position position="104"/>
    </location>
</feature>
<feature type="binding site" evidence="2">
    <location>
        <position position="69"/>
    </location>
    <ligand>
        <name>substrate</name>
    </ligand>
</feature>
<evidence type="ECO:0000256" key="2">
    <source>
        <dbReference type="HAMAP-Rule" id="MF_01139"/>
    </source>
</evidence>
<keyword evidence="2" id="KW-0460">Magnesium</keyword>
<protein>
    <recommendedName>
        <fullName evidence="2">Isoprenyl transferase</fullName>
        <ecNumber evidence="2">2.5.1.-</ecNumber>
    </recommendedName>
</protein>
<dbReference type="EC" id="2.5.1.-" evidence="2"/>
<dbReference type="Proteomes" id="UP000198571">
    <property type="component" value="Unassembled WGS sequence"/>
</dbReference>
<comment type="similarity">
    <text evidence="2">Belongs to the UPP synthase family.</text>
</comment>
<dbReference type="GO" id="GO:0008834">
    <property type="term" value="F:ditrans,polycis-undecaprenyl-diphosphate synthase [(2E,6E)-farnesyl-diphosphate specific] activity"/>
    <property type="evidence" value="ECO:0007669"/>
    <property type="project" value="TreeGrafter"/>
</dbReference>
<dbReference type="GO" id="GO:0030145">
    <property type="term" value="F:manganese ion binding"/>
    <property type="evidence" value="ECO:0007669"/>
    <property type="project" value="TreeGrafter"/>
</dbReference>
<keyword evidence="2" id="KW-0479">Metal-binding</keyword>
<dbReference type="Gene3D" id="3.40.1180.10">
    <property type="entry name" value="Decaprenyl diphosphate synthase-like"/>
    <property type="match status" value="1"/>
</dbReference>
<keyword evidence="1 2" id="KW-0808">Transferase</keyword>
<feature type="binding site" evidence="2">
    <location>
        <position position="224"/>
    </location>
    <ligand>
        <name>substrate</name>
    </ligand>
</feature>
<reference evidence="4" key="1">
    <citation type="submission" date="2016-10" db="EMBL/GenBank/DDBJ databases">
        <authorList>
            <person name="Varghese N."/>
            <person name="Submissions S."/>
        </authorList>
    </citation>
    <scope>NUCLEOTIDE SEQUENCE [LARGE SCALE GENOMIC DNA]</scope>
    <source>
        <strain evidence="4">S9</strain>
    </source>
</reference>
<accession>A0A1H9QHL4</accession>
<dbReference type="PANTHER" id="PTHR10291:SF0">
    <property type="entry name" value="DEHYDRODOLICHYL DIPHOSPHATE SYNTHASE 2"/>
    <property type="match status" value="1"/>
</dbReference>
<dbReference type="NCBIfam" id="NF011405">
    <property type="entry name" value="PRK14830.1"/>
    <property type="match status" value="1"/>
</dbReference>
<gene>
    <name evidence="3" type="ORF">SAMN05518684_102234</name>
</gene>
<feature type="binding site" evidence="2">
    <location>
        <begin position="230"/>
        <end position="232"/>
    </location>
    <ligand>
        <name>substrate</name>
    </ligand>
</feature>
<dbReference type="EMBL" id="FOGT01000002">
    <property type="protein sequence ID" value="SER59942.1"/>
    <property type="molecule type" value="Genomic_DNA"/>
</dbReference>
<dbReference type="NCBIfam" id="TIGR00055">
    <property type="entry name" value="uppS"/>
    <property type="match status" value="1"/>
</dbReference>
<dbReference type="AlphaFoldDB" id="A0A1H9QHL4"/>
<feature type="binding site" evidence="2">
    <location>
        <position position="107"/>
    </location>
    <ligand>
        <name>substrate</name>
    </ligand>
</feature>
<dbReference type="CDD" id="cd00475">
    <property type="entry name" value="Cis_IPPS"/>
    <property type="match status" value="1"/>
</dbReference>
<dbReference type="InterPro" id="IPR001441">
    <property type="entry name" value="UPP_synth-like"/>
</dbReference>
<dbReference type="SUPFAM" id="SSF64005">
    <property type="entry name" value="Undecaprenyl diphosphate synthase"/>
    <property type="match status" value="1"/>
</dbReference>
<feature type="binding site" evidence="2">
    <location>
        <position position="243"/>
    </location>
    <ligand>
        <name>Mg(2+)</name>
        <dbReference type="ChEBI" id="CHEBI:18420"/>
    </ligand>
</feature>
<dbReference type="InterPro" id="IPR036424">
    <property type="entry name" value="UPP_synth-like_sf"/>
</dbReference>
<dbReference type="FunFam" id="3.40.1180.10:FF:000001">
    <property type="entry name" value="(2E,6E)-farnesyl-diphosphate-specific ditrans,polycis-undecaprenyl-diphosphate synthase"/>
    <property type="match status" value="1"/>
</dbReference>
<feature type="binding site" evidence="2">
    <location>
        <begin position="57"/>
        <end position="60"/>
    </location>
    <ligand>
        <name>substrate</name>
    </ligand>
</feature>
<feature type="binding site" evidence="2">
    <location>
        <position position="73"/>
    </location>
    <ligand>
        <name>substrate</name>
    </ligand>
</feature>
<feature type="binding site" evidence="2">
    <location>
        <begin position="101"/>
        <end position="103"/>
    </location>
    <ligand>
        <name>substrate</name>
    </ligand>
</feature>
<feature type="binding site" evidence="2">
    <location>
        <position position="61"/>
    </location>
    <ligand>
        <name>substrate</name>
    </ligand>
</feature>
<dbReference type="STRING" id="1601833.SAMN05518684_102234"/>
<dbReference type="HAMAP" id="MF_01139">
    <property type="entry name" value="ISPT"/>
    <property type="match status" value="1"/>
</dbReference>
<dbReference type="PROSITE" id="PS01066">
    <property type="entry name" value="UPP_SYNTHASE"/>
    <property type="match status" value="1"/>
</dbReference>
<keyword evidence="4" id="KW-1185">Reference proteome</keyword>
<dbReference type="GO" id="GO:0016094">
    <property type="term" value="P:polyprenol biosynthetic process"/>
    <property type="evidence" value="ECO:0007669"/>
    <property type="project" value="TreeGrafter"/>
</dbReference>
<name>A0A1H9QHL4_9BACI</name>
<dbReference type="GO" id="GO:0000287">
    <property type="term" value="F:magnesium ion binding"/>
    <property type="evidence" value="ECO:0007669"/>
    <property type="project" value="UniProtKB-UniRule"/>
</dbReference>
<comment type="subunit">
    <text evidence="2">Homodimer.</text>
</comment>
<feature type="binding site" evidence="2">
    <location>
        <position position="56"/>
    </location>
    <ligand>
        <name>Mg(2+)</name>
        <dbReference type="ChEBI" id="CHEBI:18420"/>
    </ligand>
</feature>
<evidence type="ECO:0000313" key="4">
    <source>
        <dbReference type="Proteomes" id="UP000198571"/>
    </source>
</evidence>
<evidence type="ECO:0000313" key="3">
    <source>
        <dbReference type="EMBL" id="SER59942.1"/>
    </source>
</evidence>